<dbReference type="eggNOG" id="COG1970">
    <property type="taxonomic scope" value="Bacteria"/>
</dbReference>
<dbReference type="SUPFAM" id="SSF81330">
    <property type="entry name" value="Gated mechanosensitive channel"/>
    <property type="match status" value="1"/>
</dbReference>
<sequence length="160" mass="18055">MGKIRIKIKDNLATEQADQFRKFITSPAIIQLSIGVIVGGSLTDLIKSIISLASNIFYFCSVILVSKQHTADIYLVLNPLRAVFENVLTLCAIAACVFFFVKLVNKFLVKEASEAFGYNAQLEETKQLRKAQEATNELLRQSLHMQSEMLKNQQKEQEKN</sequence>
<feature type="transmembrane region" description="Helical" evidence="1">
    <location>
        <begin position="87"/>
        <end position="104"/>
    </location>
</feature>
<dbReference type="EMBL" id="MPLS01000012">
    <property type="protein sequence ID" value="ORI97881.1"/>
    <property type="molecule type" value="Genomic_DNA"/>
</dbReference>
<dbReference type="InterPro" id="IPR037673">
    <property type="entry name" value="MSC/AndL"/>
</dbReference>
<dbReference type="Gene3D" id="1.10.1200.120">
    <property type="entry name" value="Large-conductance mechanosensitive channel, MscL, domain 1"/>
    <property type="match status" value="1"/>
</dbReference>
<evidence type="ECO:0000313" key="2">
    <source>
        <dbReference type="EMBL" id="ORI97881.1"/>
    </source>
</evidence>
<feature type="transmembrane region" description="Helical" evidence="1">
    <location>
        <begin position="20"/>
        <end position="39"/>
    </location>
</feature>
<dbReference type="STRING" id="33968.BMS77_06620"/>
<evidence type="ECO:0000256" key="1">
    <source>
        <dbReference type="SAM" id="Phobius"/>
    </source>
</evidence>
<reference evidence="2 3" key="1">
    <citation type="journal article" date="2017" name="Front. Microbiol.">
        <title>Genomic Characterization of Dairy Associated Leuconostoc Species and Diversity of Leuconostocs in Undefined Mixed Mesophilic Starter Cultures.</title>
        <authorList>
            <person name="Frantzen C.A."/>
            <person name="Kot W."/>
            <person name="Pedersen T.B."/>
            <person name="Ardo Y.M."/>
            <person name="Broadbent J.R."/>
            <person name="Neve H."/>
            <person name="Hansen L.H."/>
            <person name="Dal Bello F."/>
            <person name="Ostlie H.M."/>
            <person name="Kleppen H.P."/>
            <person name="Vogensen F.K."/>
            <person name="Holo H."/>
        </authorList>
    </citation>
    <scope>NUCLEOTIDE SEQUENCE [LARGE SCALE GENOMIC DNA]</scope>
    <source>
        <strain evidence="2 3">LMGCF08</strain>
    </source>
</reference>
<organism evidence="2 3">
    <name type="scientific">Leuconostoc pseudomesenteroides</name>
    <dbReference type="NCBI Taxonomy" id="33968"/>
    <lineage>
        <taxon>Bacteria</taxon>
        <taxon>Bacillati</taxon>
        <taxon>Bacillota</taxon>
        <taxon>Bacilli</taxon>
        <taxon>Lactobacillales</taxon>
        <taxon>Lactobacillaceae</taxon>
        <taxon>Leuconostoc</taxon>
    </lineage>
</organism>
<dbReference type="AlphaFoldDB" id="A0A1X0VDX2"/>
<gene>
    <name evidence="2" type="ORF">BMR96_04685</name>
</gene>
<dbReference type="RefSeq" id="WP_004914050.1">
    <property type="nucleotide sequence ID" value="NZ_MPLS01000012.1"/>
</dbReference>
<keyword evidence="1" id="KW-1133">Transmembrane helix</keyword>
<keyword evidence="1" id="KW-0812">Transmembrane</keyword>
<keyword evidence="1" id="KW-0472">Membrane</keyword>
<name>A0A1X0VDX2_LEUPS</name>
<evidence type="ECO:0000313" key="3">
    <source>
        <dbReference type="Proteomes" id="UP000192288"/>
    </source>
</evidence>
<proteinExistence type="predicted"/>
<comment type="caution">
    <text evidence="2">The sequence shown here is derived from an EMBL/GenBank/DDBJ whole genome shotgun (WGS) entry which is preliminary data.</text>
</comment>
<dbReference type="Proteomes" id="UP000192288">
    <property type="component" value="Unassembled WGS sequence"/>
</dbReference>
<dbReference type="InterPro" id="IPR036019">
    <property type="entry name" value="MscL_channel"/>
</dbReference>
<feature type="transmembrane region" description="Helical" evidence="1">
    <location>
        <begin position="45"/>
        <end position="66"/>
    </location>
</feature>
<accession>A0A1X0VDX2</accession>
<dbReference type="Pfam" id="PF01741">
    <property type="entry name" value="MscL"/>
    <property type="match status" value="1"/>
</dbReference>
<protein>
    <submittedName>
        <fullName evidence="2">Mechanosensitive ion channel protein MscL</fullName>
    </submittedName>
</protein>